<comment type="caution">
    <text evidence="2">The sequence shown here is derived from an EMBL/GenBank/DDBJ whole genome shotgun (WGS) entry which is preliminary data.</text>
</comment>
<organism evidence="2 3">
    <name type="scientific">Tepidimonas thermarum</name>
    <dbReference type="NCBI Taxonomy" id="335431"/>
    <lineage>
        <taxon>Bacteria</taxon>
        <taxon>Pseudomonadati</taxon>
        <taxon>Pseudomonadota</taxon>
        <taxon>Betaproteobacteria</taxon>
        <taxon>Burkholderiales</taxon>
        <taxon>Tepidimonas</taxon>
    </lineage>
</organism>
<dbReference type="SUPFAM" id="SSF54909">
    <property type="entry name" value="Dimeric alpha+beta barrel"/>
    <property type="match status" value="1"/>
</dbReference>
<dbReference type="RefSeq" id="WP_143900664.1">
    <property type="nucleotide sequence ID" value="NZ_VJOL01000006.1"/>
</dbReference>
<evidence type="ECO:0000259" key="1">
    <source>
        <dbReference type="Pfam" id="PF07045"/>
    </source>
</evidence>
<dbReference type="EMBL" id="VJOL01000006">
    <property type="protein sequence ID" value="TSE31270.1"/>
    <property type="molecule type" value="Genomic_DNA"/>
</dbReference>
<dbReference type="Proteomes" id="UP000318542">
    <property type="component" value="Unassembled WGS sequence"/>
</dbReference>
<dbReference type="AlphaFoldDB" id="A0A554X601"/>
<feature type="domain" description="DUF1330" evidence="1">
    <location>
        <begin position="4"/>
        <end position="96"/>
    </location>
</feature>
<gene>
    <name evidence="2" type="ORF">Tther_00553</name>
</gene>
<keyword evidence="3" id="KW-1185">Reference proteome</keyword>
<dbReference type="Pfam" id="PF07045">
    <property type="entry name" value="DUF1330"/>
    <property type="match status" value="1"/>
</dbReference>
<accession>A0A554X601</accession>
<sequence>MPCAYIIASVTVTNPQQYEEYKRWSTAAIQAHGAEVLVRGGRVEVLEGDWNPGRTVVLKFPSLEAARAFHDSPEYRRARAAREGAAIMRMVAVEGVGD</sequence>
<protein>
    <recommendedName>
        <fullName evidence="1">DUF1330 domain-containing protein</fullName>
    </recommendedName>
</protein>
<evidence type="ECO:0000313" key="2">
    <source>
        <dbReference type="EMBL" id="TSE31270.1"/>
    </source>
</evidence>
<dbReference type="InterPro" id="IPR011008">
    <property type="entry name" value="Dimeric_a/b-barrel"/>
</dbReference>
<evidence type="ECO:0000313" key="3">
    <source>
        <dbReference type="Proteomes" id="UP000318542"/>
    </source>
</evidence>
<dbReference type="OrthoDB" id="516779at2"/>
<dbReference type="InterPro" id="IPR010753">
    <property type="entry name" value="DUF1330"/>
</dbReference>
<name>A0A554X601_9BURK</name>
<reference evidence="2 3" key="1">
    <citation type="submission" date="2019-07" db="EMBL/GenBank/DDBJ databases">
        <title>Tepidimonas thermarum AA-1 draft genome.</title>
        <authorList>
            <person name="Da Costa M.S."/>
            <person name="Froufe H.J.C."/>
            <person name="Egas C."/>
            <person name="Albuquerque L."/>
        </authorList>
    </citation>
    <scope>NUCLEOTIDE SEQUENCE [LARGE SCALE GENOMIC DNA]</scope>
    <source>
        <strain evidence="2 3">AA-1</strain>
    </source>
</reference>
<dbReference type="Gene3D" id="3.30.70.100">
    <property type="match status" value="1"/>
</dbReference>
<proteinExistence type="predicted"/>
<dbReference type="PANTHER" id="PTHR41521:SF4">
    <property type="entry name" value="BLR0684 PROTEIN"/>
    <property type="match status" value="1"/>
</dbReference>
<dbReference type="PANTHER" id="PTHR41521">
    <property type="match status" value="1"/>
</dbReference>